<evidence type="ECO:0000259" key="2">
    <source>
        <dbReference type="Pfam" id="PF18210"/>
    </source>
</evidence>
<proteinExistence type="predicted"/>
<dbReference type="PANTHER" id="PTHR35707">
    <property type="entry name" value="OS06G0608100 PROTEIN"/>
    <property type="match status" value="1"/>
</dbReference>
<accession>A0AAD5D134</accession>
<evidence type="ECO:0000313" key="3">
    <source>
        <dbReference type="EMBL" id="KAI7751125.1"/>
    </source>
</evidence>
<dbReference type="InterPro" id="IPR040850">
    <property type="entry name" value="Knl1_RWD_C"/>
</dbReference>
<evidence type="ECO:0000313" key="4">
    <source>
        <dbReference type="Proteomes" id="UP001206925"/>
    </source>
</evidence>
<gene>
    <name evidence="3" type="ORF">M8C21_013286</name>
</gene>
<sequence>MTSPAPHEDQSNTKTEDETTAFHKKRSRRVSFAENTSVHFFNRDEDLETPPDPEPPSPPSERDSDNEDDDDMDDDDDGSGPKFPFIRVVGSPSSGGSTASATSNDEDNFFGPVSTSFIRRDFLDSASPDDNHDQTMDSTAFSMHFHSFARSDSEDLRSSTRVPLSFEEKTPTSSSIPSGTRNTMQLTLVNKPSTQPDVSTSKLSSGSQSNDMSLVGEYHDKYDYGKLSPAMDPLLAEDHTNLHSVSHISVLKSPTKAGKQNGNGPDLMDFSYGQDNNIKGITSDGGHKEVLSVKQNEMGVADDGSKLLPNKQTVFSVLSHTFDTQASKLLSPKQSIRGTLAVTTNEPVKDAFGTNSRLEFLATSQGTPSNHMNMVHRSNDVVEKENESPLVGSITHLTDRPSHMLLNGAGLFKSPGTVTPSNNPASFVQRASDLSLQKSISKLGILEASPFCAALSAKLEDSNPRSLAGISKMTPLGNLLDKERASSNMDGTKTETLENLVPNESCAEVASQLVLPSENTRSREHMHQTFVRSPGYKDDENKIVSPQTFNTSSKKLKKATPAKLGVNPNRDEEQPIQHSESLESATGHVGALATASDGMGKGRGNSTPVNVAGSNIEEMVQDKGDSLFDVHNNSETRGNLANLSNNIEHDKLQPVLRGSDISIGRMKAFLSVNGGINEKSSHKNLADQFGRSPSNKEPYSVLHSENNDTFHEENVLSEVSSAERKRKAEHVTTDKIAKIQKSSNSGLELPSDNGMQSTGPNLEHLTEIHTRFFKETNLLSPSVDKMNLHAIDRMVDVLGQLQRLKTYELLSNEIRSQDKKAAETKLILCKFVHEQAKLQLMHVKRERLLKNVNSLASGIRESETLKLNTSQNSLDVQVIHQQSLPDNSKDIQECQVDRDKMTSMTQAIKDTDRRISDLTKSFHISCKMKGEPNTADTVAYANTHLMKRAHCQIIRKDLQLWVIDNLKSGKDHQDVVINYLDLIFQRFTITAGVVPRISISNTLNQMNIHKTFKDIDASAALGFVFDTGLVQKHVTATSMAHETQMTSSILGNLVDVMEEIQLAKIELKNLIYARFRTSLDERLDLELYFFDSNSRKKATITLNTSCLKRGIYPAEIVACQIDVSVAESQTSSNEKFSAEIAAAVQNLRVGFLRILRLCRCISQLVSLQGKK</sequence>
<feature type="compositionally biased region" description="Polar residues" evidence="1">
    <location>
        <begin position="171"/>
        <end position="211"/>
    </location>
</feature>
<feature type="region of interest" description="Disordered" evidence="1">
    <location>
        <begin position="150"/>
        <end position="211"/>
    </location>
</feature>
<dbReference type="AlphaFoldDB" id="A0AAD5D134"/>
<keyword evidence="4" id="KW-1185">Reference proteome</keyword>
<feature type="compositionally biased region" description="Acidic residues" evidence="1">
    <location>
        <begin position="64"/>
        <end position="78"/>
    </location>
</feature>
<dbReference type="PANTHER" id="PTHR35707:SF1">
    <property type="entry name" value="SPC7 KINETOCHORE PROTEIN DOMAIN-CONTAINING PROTEIN"/>
    <property type="match status" value="1"/>
</dbReference>
<protein>
    <recommendedName>
        <fullName evidence="2">Knl1 C-terminal RWD domain-containing protein</fullName>
    </recommendedName>
</protein>
<dbReference type="Pfam" id="PF18210">
    <property type="entry name" value="Knl1_RWD_C"/>
    <property type="match status" value="1"/>
</dbReference>
<organism evidence="3 4">
    <name type="scientific">Ambrosia artemisiifolia</name>
    <name type="common">Common ragweed</name>
    <dbReference type="NCBI Taxonomy" id="4212"/>
    <lineage>
        <taxon>Eukaryota</taxon>
        <taxon>Viridiplantae</taxon>
        <taxon>Streptophyta</taxon>
        <taxon>Embryophyta</taxon>
        <taxon>Tracheophyta</taxon>
        <taxon>Spermatophyta</taxon>
        <taxon>Magnoliopsida</taxon>
        <taxon>eudicotyledons</taxon>
        <taxon>Gunneridae</taxon>
        <taxon>Pentapetalae</taxon>
        <taxon>asterids</taxon>
        <taxon>campanulids</taxon>
        <taxon>Asterales</taxon>
        <taxon>Asteraceae</taxon>
        <taxon>Asteroideae</taxon>
        <taxon>Heliantheae alliance</taxon>
        <taxon>Heliantheae</taxon>
        <taxon>Ambrosia</taxon>
    </lineage>
</organism>
<feature type="compositionally biased region" description="Basic and acidic residues" evidence="1">
    <location>
        <begin position="1"/>
        <end position="21"/>
    </location>
</feature>
<comment type="caution">
    <text evidence="3">The sequence shown here is derived from an EMBL/GenBank/DDBJ whole genome shotgun (WGS) entry which is preliminary data.</text>
</comment>
<evidence type="ECO:0000256" key="1">
    <source>
        <dbReference type="SAM" id="MobiDB-lite"/>
    </source>
</evidence>
<dbReference type="Proteomes" id="UP001206925">
    <property type="component" value="Unassembled WGS sequence"/>
</dbReference>
<feature type="domain" description="Knl1 C-terminal RWD" evidence="2">
    <location>
        <begin position="904"/>
        <end position="1056"/>
    </location>
</feature>
<dbReference type="EMBL" id="JAMZMK010005976">
    <property type="protein sequence ID" value="KAI7751125.1"/>
    <property type="molecule type" value="Genomic_DNA"/>
</dbReference>
<name>A0AAD5D134_AMBAR</name>
<reference evidence="3" key="1">
    <citation type="submission" date="2022-06" db="EMBL/GenBank/DDBJ databases">
        <title>Uncovering the hologenomic basis of an extraordinary plant invasion.</title>
        <authorList>
            <person name="Bieker V.C."/>
            <person name="Martin M.D."/>
            <person name="Gilbert T."/>
            <person name="Hodgins K."/>
            <person name="Battlay P."/>
            <person name="Petersen B."/>
            <person name="Wilson J."/>
        </authorList>
    </citation>
    <scope>NUCLEOTIDE SEQUENCE</scope>
    <source>
        <strain evidence="3">AA19_3_7</strain>
        <tissue evidence="3">Leaf</tissue>
    </source>
</reference>
<feature type="compositionally biased region" description="Low complexity" evidence="1">
    <location>
        <begin position="90"/>
        <end position="103"/>
    </location>
</feature>
<feature type="region of interest" description="Disordered" evidence="1">
    <location>
        <begin position="1"/>
        <end position="110"/>
    </location>
</feature>
<feature type="region of interest" description="Disordered" evidence="1">
    <location>
        <begin position="550"/>
        <end position="588"/>
    </location>
</feature>